<dbReference type="GO" id="GO:0005524">
    <property type="term" value="F:ATP binding"/>
    <property type="evidence" value="ECO:0007669"/>
    <property type="project" value="UniProtKB-KW"/>
</dbReference>
<dbReference type="AlphaFoldDB" id="G0VCG9"/>
<dbReference type="InterPro" id="IPR002312">
    <property type="entry name" value="Asp/Asn-tRNA-synth_IIb"/>
</dbReference>
<evidence type="ECO:0000259" key="7">
    <source>
        <dbReference type="PROSITE" id="PS50862"/>
    </source>
</evidence>
<dbReference type="KEGG" id="ncs:NCAS_0C01890"/>
<keyword evidence="5" id="KW-0648">Protein biosynthesis</keyword>
<gene>
    <name evidence="8" type="primary">NCAS0C01890</name>
    <name evidence="8" type="ordered locus">NCAS_0C01890</name>
</gene>
<name>G0VCG9_NAUCA</name>
<reference evidence="8 9" key="1">
    <citation type="journal article" date="2011" name="Proc. Natl. Acad. Sci. U.S.A.">
        <title>Evolutionary erosion of yeast sex chromosomes by mating-type switching accidents.</title>
        <authorList>
            <person name="Gordon J.L."/>
            <person name="Armisen D."/>
            <person name="Proux-Wera E."/>
            <person name="Oheigeartaigh S.S."/>
            <person name="Byrne K.P."/>
            <person name="Wolfe K.H."/>
        </authorList>
    </citation>
    <scope>NUCLEOTIDE SEQUENCE [LARGE SCALE GENOMIC DNA]</scope>
    <source>
        <strain evidence="9">ATCC 76901 / BCRC 22586 / CBS 4309 / NBRC 1992 / NRRL Y-12630</strain>
    </source>
</reference>
<dbReference type="GO" id="GO:0005739">
    <property type="term" value="C:mitochondrion"/>
    <property type="evidence" value="ECO:0007669"/>
    <property type="project" value="EnsemblFungi"/>
</dbReference>
<dbReference type="PRINTS" id="PR01042">
    <property type="entry name" value="TRNASYNTHASP"/>
</dbReference>
<keyword evidence="6" id="KW-0030">Aminoacyl-tRNA synthetase</keyword>
<keyword evidence="4" id="KW-0067">ATP-binding</keyword>
<organism evidence="8 9">
    <name type="scientific">Naumovozyma castellii</name>
    <name type="common">Yeast</name>
    <name type="synonym">Saccharomyces castellii</name>
    <dbReference type="NCBI Taxonomy" id="27288"/>
    <lineage>
        <taxon>Eukaryota</taxon>
        <taxon>Fungi</taxon>
        <taxon>Dikarya</taxon>
        <taxon>Ascomycota</taxon>
        <taxon>Saccharomycotina</taxon>
        <taxon>Saccharomycetes</taxon>
        <taxon>Saccharomycetales</taxon>
        <taxon>Saccharomycetaceae</taxon>
        <taxon>Naumovozyma</taxon>
    </lineage>
</organism>
<dbReference type="InterPro" id="IPR004115">
    <property type="entry name" value="GAD-like_sf"/>
</dbReference>
<dbReference type="NCBIfam" id="NF001750">
    <property type="entry name" value="PRK00476.1"/>
    <property type="match status" value="1"/>
</dbReference>
<proteinExistence type="inferred from homology"/>
<dbReference type="Gene3D" id="3.30.930.10">
    <property type="entry name" value="Bira Bifunctional Protein, Domain 2"/>
    <property type="match status" value="1"/>
</dbReference>
<evidence type="ECO:0000256" key="2">
    <source>
        <dbReference type="ARBA" id="ARBA00022598"/>
    </source>
</evidence>
<dbReference type="InParanoid" id="G0VCG9"/>
<evidence type="ECO:0000256" key="1">
    <source>
        <dbReference type="ARBA" id="ARBA00006303"/>
    </source>
</evidence>
<evidence type="ECO:0000256" key="3">
    <source>
        <dbReference type="ARBA" id="ARBA00022741"/>
    </source>
</evidence>
<feature type="domain" description="Aminoacyl-transfer RNA synthetases class-II family profile" evidence="7">
    <location>
        <begin position="185"/>
        <end position="627"/>
    </location>
</feature>
<dbReference type="EMBL" id="HE576754">
    <property type="protein sequence ID" value="CCC69179.1"/>
    <property type="molecule type" value="Genomic_DNA"/>
</dbReference>
<comment type="similarity">
    <text evidence="1">Belongs to the class-II aminoacyl-tRNA synthetase family. Type 1 subfamily.</text>
</comment>
<keyword evidence="9" id="KW-1185">Reference proteome</keyword>
<dbReference type="eggNOG" id="KOG2411">
    <property type="taxonomic scope" value="Eukaryota"/>
</dbReference>
<dbReference type="Pfam" id="PF00152">
    <property type="entry name" value="tRNA-synt_2"/>
    <property type="match status" value="1"/>
</dbReference>
<dbReference type="GeneID" id="96902762"/>
<dbReference type="GO" id="GO:0003676">
    <property type="term" value="F:nucleic acid binding"/>
    <property type="evidence" value="ECO:0007669"/>
    <property type="project" value="InterPro"/>
</dbReference>
<dbReference type="InterPro" id="IPR004364">
    <property type="entry name" value="Aa-tRNA-synt_II"/>
</dbReference>
<evidence type="ECO:0000256" key="4">
    <source>
        <dbReference type="ARBA" id="ARBA00022840"/>
    </source>
</evidence>
<dbReference type="STRING" id="1064592.G0VCG9"/>
<dbReference type="InterPro" id="IPR012340">
    <property type="entry name" value="NA-bd_OB-fold"/>
</dbReference>
<dbReference type="InterPro" id="IPR045864">
    <property type="entry name" value="aa-tRNA-synth_II/BPL/LPL"/>
</dbReference>
<evidence type="ECO:0000313" key="9">
    <source>
        <dbReference type="Proteomes" id="UP000001640"/>
    </source>
</evidence>
<dbReference type="Gene3D" id="3.30.1360.30">
    <property type="entry name" value="GAD-like domain"/>
    <property type="match status" value="1"/>
</dbReference>
<evidence type="ECO:0000313" key="8">
    <source>
        <dbReference type="EMBL" id="CCC69179.1"/>
    </source>
</evidence>
<dbReference type="GO" id="GO:0004815">
    <property type="term" value="F:aspartate-tRNA ligase activity"/>
    <property type="evidence" value="ECO:0007669"/>
    <property type="project" value="EnsemblFungi"/>
</dbReference>
<dbReference type="HAMAP" id="MF_00044">
    <property type="entry name" value="Asp_tRNA_synth_type1"/>
    <property type="match status" value="1"/>
</dbReference>
<dbReference type="PANTHER" id="PTHR22594:SF5">
    <property type="entry name" value="ASPARTATE--TRNA LIGASE, MITOCHONDRIAL"/>
    <property type="match status" value="1"/>
</dbReference>
<dbReference type="InterPro" id="IPR006195">
    <property type="entry name" value="aa-tRNA-synth_II"/>
</dbReference>
<dbReference type="InterPro" id="IPR004365">
    <property type="entry name" value="NA-bd_OB_tRNA"/>
</dbReference>
<dbReference type="OMA" id="LCGWVDR"/>
<dbReference type="FunCoup" id="G0VCG9">
    <property type="interactions" value="678"/>
</dbReference>
<evidence type="ECO:0000256" key="6">
    <source>
        <dbReference type="ARBA" id="ARBA00023146"/>
    </source>
</evidence>
<accession>G0VCG9</accession>
<sequence>MFLLKTGVSHHNFHTLTRLPAQLPSKNFVLDKFHFSKETKSIKQLYETQNTGSRVTCTVNGWIDTKPKRIGKNLTFSQLRDVKGDTVQLVDSGSQLKALNREDVIQVNGTLMKKKEKSVSSAENIFEYEIQVEKISVLNSSNEKPSQLHEFKKDGNYPPEYRFLQLRHHKYQEFLRKRYQISCKLRQLLNEEEFLEIETPILFKPTPEGAREFLVPTRTKENSTPSFYSLTQSPQQYKQLLMASGVFKYFQVARCFRDEDLRADRQPEFTQIDMEMSFSNGEDVMALLERLVPTTWDQFSVNSSLLTLNSFGKLISIADNGGKINRMPYRTAMSVYGIDKPDLRAPNLKILDLSEFNAKGRLDKGFPVFEVLILKNAFKDIDDFKKNWSFLGDSNNYTFRAPVIQPINDEDLKQNWFEKFLGIATFENPKMISNYLKLQVGDIVCGSTREPSTAIYENPTPLGTLRKLVLQSSLGKELYMETKHDVASWVVDFPLFSPVTAPVKPEMQYPVYEHDKLVSTHHPFTMVQLQDYEKLNSNPSQCRGQHYDLVINGVELGGGSTRVHDPILQDYIFENILKIENAEELFGHLLRAFEMGTPPHAGFAIGFDRMCAMLSGTESIRDVIAFPKSITGSDLVVKSPSKVNEELLKPYNISYLKR</sequence>
<evidence type="ECO:0000256" key="5">
    <source>
        <dbReference type="ARBA" id="ARBA00022917"/>
    </source>
</evidence>
<dbReference type="PANTHER" id="PTHR22594">
    <property type="entry name" value="ASPARTYL/LYSYL-TRNA SYNTHETASE"/>
    <property type="match status" value="1"/>
</dbReference>
<reference key="2">
    <citation type="submission" date="2011-08" db="EMBL/GenBank/DDBJ databases">
        <title>Genome sequence of Naumovozyma castellii.</title>
        <authorList>
            <person name="Gordon J.L."/>
            <person name="Armisen D."/>
            <person name="Proux-Wera E."/>
            <person name="OhEigeartaigh S.S."/>
            <person name="Byrne K.P."/>
            <person name="Wolfe K.H."/>
        </authorList>
    </citation>
    <scope>NUCLEOTIDE SEQUENCE</scope>
    <source>
        <strain>Type strain:CBS 4309</strain>
    </source>
</reference>
<dbReference type="Proteomes" id="UP000001640">
    <property type="component" value="Chromosome 3"/>
</dbReference>
<keyword evidence="3" id="KW-0547">Nucleotide-binding</keyword>
<dbReference type="SUPFAM" id="SSF55681">
    <property type="entry name" value="Class II aaRS and biotin synthetases"/>
    <property type="match status" value="1"/>
</dbReference>
<keyword evidence="2" id="KW-0436">Ligase</keyword>
<protein>
    <recommendedName>
        <fullName evidence="7">Aminoacyl-transfer RNA synthetases class-II family profile domain-containing protein</fullName>
    </recommendedName>
</protein>
<dbReference type="NCBIfam" id="TIGR00459">
    <property type="entry name" value="aspS_bact"/>
    <property type="match status" value="1"/>
</dbReference>
<dbReference type="RefSeq" id="XP_003675545.1">
    <property type="nucleotide sequence ID" value="XM_003675497.1"/>
</dbReference>
<dbReference type="SUPFAM" id="SSF50249">
    <property type="entry name" value="Nucleic acid-binding proteins"/>
    <property type="match status" value="1"/>
</dbReference>
<dbReference type="Gene3D" id="2.40.50.140">
    <property type="entry name" value="Nucleic acid-binding proteins"/>
    <property type="match status" value="1"/>
</dbReference>
<dbReference type="Pfam" id="PF01336">
    <property type="entry name" value="tRNA_anti-codon"/>
    <property type="match status" value="1"/>
</dbReference>
<dbReference type="OrthoDB" id="439710at2759"/>
<dbReference type="HOGENOM" id="CLU_014330_4_1_1"/>
<dbReference type="InterPro" id="IPR004524">
    <property type="entry name" value="Asp-tRNA-ligase_1"/>
</dbReference>
<dbReference type="GO" id="GO:0070146">
    <property type="term" value="P:mitochondrial aspartyl-tRNA aminoacylation"/>
    <property type="evidence" value="ECO:0007669"/>
    <property type="project" value="EnsemblFungi"/>
</dbReference>
<dbReference type="PROSITE" id="PS50862">
    <property type="entry name" value="AA_TRNA_LIGASE_II"/>
    <property type="match status" value="1"/>
</dbReference>